<dbReference type="Proteomes" id="UP001500279">
    <property type="component" value="Unassembled WGS sequence"/>
</dbReference>
<gene>
    <name evidence="2" type="ORF">GCM10009107_31270</name>
</gene>
<comment type="caution">
    <text evidence="2">The sequence shown here is derived from an EMBL/GenBank/DDBJ whole genome shotgun (WGS) entry which is preliminary data.</text>
</comment>
<keyword evidence="3" id="KW-1185">Reference proteome</keyword>
<evidence type="ECO:0000313" key="2">
    <source>
        <dbReference type="EMBL" id="GAA0754598.1"/>
    </source>
</evidence>
<evidence type="ECO:0000259" key="1">
    <source>
        <dbReference type="Pfam" id="PF20093"/>
    </source>
</evidence>
<sequence length="173" mass="18149">MRAFVEPEVTAAESKPGDASLTELQANPLLFGQSMSWPLVATVVAFDESGSPMVDMPDVMPGRLVSARSTVPLPPGRCEGVIVLLERGDPLRPIVVGVIQPAGIERQPEAAKSVAVSVDGRALQITAQRELVLRCGHASITLTAAGKVLVDGRYVVSRSSGANRIKGAVVDIN</sequence>
<reference evidence="2 3" key="1">
    <citation type="journal article" date="2019" name="Int. J. Syst. Evol. Microbiol.">
        <title>The Global Catalogue of Microorganisms (GCM) 10K type strain sequencing project: providing services to taxonomists for standard genome sequencing and annotation.</title>
        <authorList>
            <consortium name="The Broad Institute Genomics Platform"/>
            <consortium name="The Broad Institute Genome Sequencing Center for Infectious Disease"/>
            <person name="Wu L."/>
            <person name="Ma J."/>
        </authorList>
    </citation>
    <scope>NUCLEOTIDE SEQUENCE [LARGE SCALE GENOMIC DNA]</scope>
    <source>
        <strain evidence="2 3">JCM 15503</strain>
    </source>
</reference>
<proteinExistence type="predicted"/>
<protein>
    <submittedName>
        <fullName evidence="2">DUF6484 domain-containing protein</fullName>
    </submittedName>
</protein>
<dbReference type="Pfam" id="PF20093">
    <property type="entry name" value="DUF6484"/>
    <property type="match status" value="1"/>
</dbReference>
<evidence type="ECO:0000313" key="3">
    <source>
        <dbReference type="Proteomes" id="UP001500279"/>
    </source>
</evidence>
<dbReference type="InterPro" id="IPR045506">
    <property type="entry name" value="DUF6484"/>
</dbReference>
<feature type="domain" description="DUF6484" evidence="1">
    <location>
        <begin position="40"/>
        <end position="99"/>
    </location>
</feature>
<dbReference type="EMBL" id="BAAAEW010000020">
    <property type="protein sequence ID" value="GAA0754598.1"/>
    <property type="molecule type" value="Genomic_DNA"/>
</dbReference>
<organism evidence="2 3">
    <name type="scientific">Ideonella azotifigens</name>
    <dbReference type="NCBI Taxonomy" id="513160"/>
    <lineage>
        <taxon>Bacteria</taxon>
        <taxon>Pseudomonadati</taxon>
        <taxon>Pseudomonadota</taxon>
        <taxon>Betaproteobacteria</taxon>
        <taxon>Burkholderiales</taxon>
        <taxon>Sphaerotilaceae</taxon>
        <taxon>Ideonella</taxon>
    </lineage>
</organism>
<name>A0ABN1K4I7_9BURK</name>
<accession>A0ABN1K4I7</accession>